<gene>
    <name evidence="5" type="ordered locus">Dde_3721</name>
</gene>
<name>Q30UY2_OLEA2</name>
<dbReference type="InterPro" id="IPR011991">
    <property type="entry name" value="ArsR-like_HTH"/>
</dbReference>
<evidence type="ECO:0000313" key="5">
    <source>
        <dbReference type="EMBL" id="ABB40514.1"/>
    </source>
</evidence>
<organism evidence="5 6">
    <name type="scientific">Oleidesulfovibrio alaskensis (strain ATCC BAA-1058 / DSM 17464 / G20)</name>
    <name type="common">Desulfovibrio alaskensis</name>
    <dbReference type="NCBI Taxonomy" id="207559"/>
    <lineage>
        <taxon>Bacteria</taxon>
        <taxon>Pseudomonadati</taxon>
        <taxon>Thermodesulfobacteriota</taxon>
        <taxon>Desulfovibrionia</taxon>
        <taxon>Desulfovibrionales</taxon>
        <taxon>Desulfovibrionaceae</taxon>
        <taxon>Oleidesulfovibrio</taxon>
    </lineage>
</organism>
<evidence type="ECO:0000313" key="6">
    <source>
        <dbReference type="Proteomes" id="UP000002710"/>
    </source>
</evidence>
<dbReference type="Proteomes" id="UP000002710">
    <property type="component" value="Chromosome"/>
</dbReference>
<dbReference type="EMBL" id="CP000112">
    <property type="protein sequence ID" value="ABB40514.1"/>
    <property type="molecule type" value="Genomic_DNA"/>
</dbReference>
<dbReference type="AlphaFoldDB" id="Q30UY2"/>
<dbReference type="SUPFAM" id="SSF46785">
    <property type="entry name" value="Winged helix' DNA-binding domain"/>
    <property type="match status" value="1"/>
</dbReference>
<evidence type="ECO:0000256" key="1">
    <source>
        <dbReference type="ARBA" id="ARBA00023015"/>
    </source>
</evidence>
<dbReference type="InterPro" id="IPR036390">
    <property type="entry name" value="WH_DNA-bd_sf"/>
</dbReference>
<dbReference type="PROSITE" id="PS50987">
    <property type="entry name" value="HTH_ARSR_2"/>
    <property type="match status" value="1"/>
</dbReference>
<sequence length="110" mass="11883">MDNPFTERQAAIFKALGHPARLCMVDALTAGARCVCELQELVGSDMSTVSKHLSVLKKTGIVQDERRGNNIYYSIALPCVTGFLQCTRQAVERAGISPAPEQTGRTDAAD</sequence>
<keyword evidence="1" id="KW-0805">Transcription regulation</keyword>
<dbReference type="KEGG" id="dde:Dde_3721"/>
<dbReference type="HOGENOM" id="CLU_097806_3_3_7"/>
<dbReference type="GO" id="GO:0003700">
    <property type="term" value="F:DNA-binding transcription factor activity"/>
    <property type="evidence" value="ECO:0007669"/>
    <property type="project" value="InterPro"/>
</dbReference>
<keyword evidence="3" id="KW-0804">Transcription</keyword>
<dbReference type="Gene3D" id="1.10.10.10">
    <property type="entry name" value="Winged helix-like DNA-binding domain superfamily/Winged helix DNA-binding domain"/>
    <property type="match status" value="1"/>
</dbReference>
<protein>
    <submittedName>
        <fullName evidence="5">Transcriptional regulator, ArsR family</fullName>
    </submittedName>
</protein>
<evidence type="ECO:0000256" key="2">
    <source>
        <dbReference type="ARBA" id="ARBA00023125"/>
    </source>
</evidence>
<dbReference type="eggNOG" id="COG0640">
    <property type="taxonomic scope" value="Bacteria"/>
</dbReference>
<dbReference type="SMART" id="SM00418">
    <property type="entry name" value="HTH_ARSR"/>
    <property type="match status" value="1"/>
</dbReference>
<proteinExistence type="predicted"/>
<dbReference type="InterPro" id="IPR051011">
    <property type="entry name" value="Metal_resp_trans_reg"/>
</dbReference>
<dbReference type="GO" id="GO:0003677">
    <property type="term" value="F:DNA binding"/>
    <property type="evidence" value="ECO:0007669"/>
    <property type="project" value="UniProtKB-KW"/>
</dbReference>
<keyword evidence="6" id="KW-1185">Reference proteome</keyword>
<reference evidence="5 6" key="1">
    <citation type="journal article" date="2011" name="J. Bacteriol.">
        <title>Complete genome sequence and updated annotation of Desulfovibrio alaskensis G20.</title>
        <authorList>
            <person name="Hauser L.J."/>
            <person name="Land M.L."/>
            <person name="Brown S.D."/>
            <person name="Larimer F."/>
            <person name="Keller K.L."/>
            <person name="Rapp-Giles B.J."/>
            <person name="Price M.N."/>
            <person name="Lin M."/>
            <person name="Bruce D.C."/>
            <person name="Detter J.C."/>
            <person name="Tapia R."/>
            <person name="Han C.S."/>
            <person name="Goodwin L.A."/>
            <person name="Cheng J.F."/>
            <person name="Pitluck S."/>
            <person name="Copeland A."/>
            <person name="Lucas S."/>
            <person name="Nolan M."/>
            <person name="Lapidus A.L."/>
            <person name="Palumbo A.V."/>
            <person name="Wall J.D."/>
        </authorList>
    </citation>
    <scope>NUCLEOTIDE SEQUENCE [LARGE SCALE GENOMIC DNA]</scope>
    <source>
        <strain evidence="6">ATCC BAA 1058 / DSM 17464 / G20</strain>
    </source>
</reference>
<dbReference type="PANTHER" id="PTHR43132:SF2">
    <property type="entry name" value="ARSENICAL RESISTANCE OPERON REPRESSOR ARSR-RELATED"/>
    <property type="match status" value="1"/>
</dbReference>
<accession>Q30UY2</accession>
<dbReference type="InterPro" id="IPR001845">
    <property type="entry name" value="HTH_ArsR_DNA-bd_dom"/>
</dbReference>
<keyword evidence="2" id="KW-0238">DNA-binding</keyword>
<dbReference type="STRING" id="207559.Dde_3721"/>
<dbReference type="CDD" id="cd00090">
    <property type="entry name" value="HTH_ARSR"/>
    <property type="match status" value="1"/>
</dbReference>
<feature type="domain" description="HTH arsR-type" evidence="4">
    <location>
        <begin position="1"/>
        <end position="95"/>
    </location>
</feature>
<dbReference type="NCBIfam" id="NF033788">
    <property type="entry name" value="HTH_metalloreg"/>
    <property type="match status" value="1"/>
</dbReference>
<evidence type="ECO:0000256" key="3">
    <source>
        <dbReference type="ARBA" id="ARBA00023163"/>
    </source>
</evidence>
<dbReference type="PANTHER" id="PTHR43132">
    <property type="entry name" value="ARSENICAL RESISTANCE OPERON REPRESSOR ARSR-RELATED"/>
    <property type="match status" value="1"/>
</dbReference>
<dbReference type="PRINTS" id="PR00778">
    <property type="entry name" value="HTHARSR"/>
</dbReference>
<evidence type="ECO:0000259" key="4">
    <source>
        <dbReference type="PROSITE" id="PS50987"/>
    </source>
</evidence>
<dbReference type="RefSeq" id="WP_011369381.1">
    <property type="nucleotide sequence ID" value="NC_007519.1"/>
</dbReference>
<dbReference type="InterPro" id="IPR036388">
    <property type="entry name" value="WH-like_DNA-bd_sf"/>
</dbReference>
<dbReference type="Pfam" id="PF01022">
    <property type="entry name" value="HTH_5"/>
    <property type="match status" value="1"/>
</dbReference>